<sequence length="113" mass="12110">MGVDVYKAVGINGSESVFLVEVTPLAVDNFDQSKILRGRGTPEQALTNLRQVGDAIVQTCEDVSAAIRERFADAAPDELEVKFGVSLSGEGGVPLVGKVKADSTFEVRARWSR</sequence>
<dbReference type="InterPro" id="IPR045794">
    <property type="entry name" value="Trypco1"/>
</dbReference>
<protein>
    <submittedName>
        <fullName evidence="2">CU044_2847 family protein</fullName>
    </submittedName>
</protein>
<gene>
    <name evidence="2" type="ORF">ABT384_44180</name>
</gene>
<dbReference type="EMBL" id="JBEPFB010000035">
    <property type="protein sequence ID" value="MER7379606.1"/>
    <property type="molecule type" value="Genomic_DNA"/>
</dbReference>
<keyword evidence="3" id="KW-1185">Reference proteome</keyword>
<reference evidence="2 3" key="1">
    <citation type="submission" date="2024-06" db="EMBL/GenBank/DDBJ databases">
        <title>The Natural Products Discovery Center: Release of the First 8490 Sequenced Strains for Exploring Actinobacteria Biosynthetic Diversity.</title>
        <authorList>
            <person name="Kalkreuter E."/>
            <person name="Kautsar S.A."/>
            <person name="Yang D."/>
            <person name="Bader C.D."/>
            <person name="Teijaro C.N."/>
            <person name="Fluegel L."/>
            <person name="Davis C.M."/>
            <person name="Simpson J.R."/>
            <person name="Lauterbach L."/>
            <person name="Steele A.D."/>
            <person name="Gui C."/>
            <person name="Meng S."/>
            <person name="Li G."/>
            <person name="Viehrig K."/>
            <person name="Ye F."/>
            <person name="Su P."/>
            <person name="Kiefer A.F."/>
            <person name="Nichols A."/>
            <person name="Cepeda A.J."/>
            <person name="Yan W."/>
            <person name="Fan B."/>
            <person name="Jiang Y."/>
            <person name="Adhikari A."/>
            <person name="Zheng C.-J."/>
            <person name="Schuster L."/>
            <person name="Cowan T.M."/>
            <person name="Smanski M.J."/>
            <person name="Chevrette M.G."/>
            <person name="De Carvalho L.P.S."/>
            <person name="Shen B."/>
        </authorList>
    </citation>
    <scope>NUCLEOTIDE SEQUENCE [LARGE SCALE GENOMIC DNA]</scope>
    <source>
        <strain evidence="2 3">NPDC000155</strain>
    </source>
</reference>
<accession>A0ABV1Y6V7</accession>
<evidence type="ECO:0000259" key="1">
    <source>
        <dbReference type="Pfam" id="PF19493"/>
    </source>
</evidence>
<organism evidence="2 3">
    <name type="scientific">Streptomyces lanatus</name>
    <dbReference type="NCBI Taxonomy" id="66900"/>
    <lineage>
        <taxon>Bacteria</taxon>
        <taxon>Bacillati</taxon>
        <taxon>Actinomycetota</taxon>
        <taxon>Actinomycetes</taxon>
        <taxon>Kitasatosporales</taxon>
        <taxon>Streptomycetaceae</taxon>
        <taxon>Streptomyces</taxon>
    </lineage>
</organism>
<evidence type="ECO:0000313" key="3">
    <source>
        <dbReference type="Proteomes" id="UP001486207"/>
    </source>
</evidence>
<dbReference type="Pfam" id="PF19493">
    <property type="entry name" value="Trypco1"/>
    <property type="match status" value="1"/>
</dbReference>
<comment type="caution">
    <text evidence="2">The sequence shown here is derived from an EMBL/GenBank/DDBJ whole genome shotgun (WGS) entry which is preliminary data.</text>
</comment>
<dbReference type="RefSeq" id="WP_190074998.1">
    <property type="nucleotide sequence ID" value="NZ_BNBM01000021.1"/>
</dbReference>
<proteinExistence type="predicted"/>
<dbReference type="Proteomes" id="UP001486207">
    <property type="component" value="Unassembled WGS sequence"/>
</dbReference>
<evidence type="ECO:0000313" key="2">
    <source>
        <dbReference type="EMBL" id="MER7379606.1"/>
    </source>
</evidence>
<name>A0ABV1Y6V7_9ACTN</name>
<feature type="domain" description="Trypsin-co-occurring" evidence="1">
    <location>
        <begin position="16"/>
        <end position="113"/>
    </location>
</feature>
<dbReference type="NCBIfam" id="NF041216">
    <property type="entry name" value="CU044_2847_fam"/>
    <property type="match status" value="1"/>
</dbReference>